<evidence type="ECO:0000256" key="8">
    <source>
        <dbReference type="RuleBase" id="RU368033"/>
    </source>
</evidence>
<comment type="function">
    <text evidence="8">Component of the signal peptidase complex (SPC) which catalyzes the cleavage of N-terminal signal sequences from nascent proteins as they are translocated into the lumen of the endoplasmic reticulum. Enhances the enzymatic activity of SPC and facilitates the interactions between different components of the translocation site.</text>
</comment>
<feature type="transmembrane region" description="Helical" evidence="8">
    <location>
        <begin position="90"/>
        <end position="108"/>
    </location>
</feature>
<name>A0A058ZEG2_FONAL</name>
<dbReference type="EMBL" id="KB932201">
    <property type="protein sequence ID" value="KCV72795.1"/>
    <property type="molecule type" value="Genomic_DNA"/>
</dbReference>
<dbReference type="GO" id="GO:0005787">
    <property type="term" value="C:signal peptidase complex"/>
    <property type="evidence" value="ECO:0007669"/>
    <property type="project" value="UniProtKB-UniRule"/>
</dbReference>
<evidence type="ECO:0000256" key="6">
    <source>
        <dbReference type="ARBA" id="ARBA00022989"/>
    </source>
</evidence>
<feature type="transmembrane region" description="Helical" evidence="8">
    <location>
        <begin position="61"/>
        <end position="78"/>
    </location>
</feature>
<keyword evidence="7 8" id="KW-0472">Membrane</keyword>
<evidence type="ECO:0000256" key="2">
    <source>
        <dbReference type="ARBA" id="ARBA00007324"/>
    </source>
</evidence>
<comment type="similarity">
    <text evidence="2 8">Belongs to the SPCS2 family.</text>
</comment>
<organism evidence="9">
    <name type="scientific">Fonticula alba</name>
    <name type="common">Slime mold</name>
    <dbReference type="NCBI Taxonomy" id="691883"/>
    <lineage>
        <taxon>Eukaryota</taxon>
        <taxon>Rotosphaerida</taxon>
        <taxon>Fonticulaceae</taxon>
        <taxon>Fonticula</taxon>
    </lineage>
</organism>
<proteinExistence type="inferred from homology"/>
<dbReference type="InterPro" id="IPR009582">
    <property type="entry name" value="Spc2/SPCS2"/>
</dbReference>
<keyword evidence="10" id="KW-1185">Reference proteome</keyword>
<dbReference type="GO" id="GO:0008233">
    <property type="term" value="F:peptidase activity"/>
    <property type="evidence" value="ECO:0007669"/>
    <property type="project" value="UniProtKB-UniRule"/>
</dbReference>
<keyword evidence="4 8" id="KW-0812">Transmembrane</keyword>
<dbReference type="Pfam" id="PF06703">
    <property type="entry name" value="SPC25"/>
    <property type="match status" value="1"/>
</dbReference>
<reference evidence="9" key="1">
    <citation type="submission" date="2013-04" db="EMBL/GenBank/DDBJ databases">
        <title>The Genome Sequence of Fonticula alba ATCC 38817.</title>
        <authorList>
            <consortium name="The Broad Institute Genomics Platform"/>
            <person name="Russ C."/>
            <person name="Cuomo C."/>
            <person name="Burger G."/>
            <person name="Gray M.W."/>
            <person name="Holland P.W.H."/>
            <person name="King N."/>
            <person name="Lang F.B.F."/>
            <person name="Roger A.J."/>
            <person name="Ruiz-Trillo I."/>
            <person name="Brown M."/>
            <person name="Walker B."/>
            <person name="Young S."/>
            <person name="Zeng Q."/>
            <person name="Gargeya S."/>
            <person name="Fitzgerald M."/>
            <person name="Haas B."/>
            <person name="Abouelleil A."/>
            <person name="Allen A.W."/>
            <person name="Alvarado L."/>
            <person name="Arachchi H.M."/>
            <person name="Berlin A.M."/>
            <person name="Chapman S.B."/>
            <person name="Gainer-Dewar J."/>
            <person name="Goldberg J."/>
            <person name="Griggs A."/>
            <person name="Gujja S."/>
            <person name="Hansen M."/>
            <person name="Howarth C."/>
            <person name="Imamovic A."/>
            <person name="Ireland A."/>
            <person name="Larimer J."/>
            <person name="McCowan C."/>
            <person name="Murphy C."/>
            <person name="Pearson M."/>
            <person name="Poon T.W."/>
            <person name="Priest M."/>
            <person name="Roberts A."/>
            <person name="Saif S."/>
            <person name="Shea T."/>
            <person name="Sisk P."/>
            <person name="Sykes S."/>
            <person name="Wortman J."/>
            <person name="Nusbaum C."/>
            <person name="Birren B."/>
        </authorList>
    </citation>
    <scope>NUCLEOTIDE SEQUENCE [LARGE SCALE GENOMIC DNA]</scope>
    <source>
        <strain evidence="9">ATCC 38817</strain>
    </source>
</reference>
<dbReference type="AlphaFoldDB" id="A0A058ZEG2"/>
<evidence type="ECO:0000256" key="4">
    <source>
        <dbReference type="ARBA" id="ARBA00022692"/>
    </source>
</evidence>
<gene>
    <name evidence="9" type="ORF">H696_00374</name>
</gene>
<accession>A0A058ZEG2</accession>
<dbReference type="GO" id="GO:0006465">
    <property type="term" value="P:signal peptide processing"/>
    <property type="evidence" value="ECO:0007669"/>
    <property type="project" value="UniProtKB-UniRule"/>
</dbReference>
<keyword evidence="6 8" id="KW-1133">Transmembrane helix</keyword>
<dbReference type="RefSeq" id="XP_009492496.1">
    <property type="nucleotide sequence ID" value="XM_009494221.1"/>
</dbReference>
<evidence type="ECO:0000313" key="9">
    <source>
        <dbReference type="EMBL" id="KCV72795.1"/>
    </source>
</evidence>
<comment type="subcellular location">
    <subcellularLocation>
        <location evidence="1 8">Endoplasmic reticulum membrane</location>
        <topology evidence="1 8">Multi-pass membrane protein</topology>
    </subcellularLocation>
</comment>
<evidence type="ECO:0000313" key="10">
    <source>
        <dbReference type="Proteomes" id="UP000030693"/>
    </source>
</evidence>
<dbReference type="GeneID" id="20525099"/>
<evidence type="ECO:0000256" key="1">
    <source>
        <dbReference type="ARBA" id="ARBA00004477"/>
    </source>
</evidence>
<sequence>MTDFWDGYDASPVKVEPYALHDMKSAVDTFIADFLEKYHGFSEKSPSGETAGWLQRGDRRMAISIITCLLAIGAAAYSHFFPESFRSDTGIFLASGLFVATVLFVWVYTRIEVSSGSHGSVIFSGFKTDSTSSELYSVKVSSSVAPFQPQITLSFSGVITRSGTGAQETRPAKTPSRTTATAPSVIEATATRDLANYFDAKGALCARRLAQDLDDMVSRVLLLKATPSSSASPARK</sequence>
<protein>
    <recommendedName>
        <fullName evidence="3 8">Signal peptidase complex subunit 2</fullName>
    </recommendedName>
</protein>
<keyword evidence="5 8" id="KW-0256">Endoplasmic reticulum</keyword>
<evidence type="ECO:0000256" key="5">
    <source>
        <dbReference type="ARBA" id="ARBA00022824"/>
    </source>
</evidence>
<evidence type="ECO:0000256" key="7">
    <source>
        <dbReference type="ARBA" id="ARBA00023136"/>
    </source>
</evidence>
<evidence type="ECO:0000256" key="3">
    <source>
        <dbReference type="ARBA" id="ARBA00017057"/>
    </source>
</evidence>
<dbReference type="Proteomes" id="UP000030693">
    <property type="component" value="Unassembled WGS sequence"/>
</dbReference>